<dbReference type="EMBL" id="KK198758">
    <property type="protein sequence ID" value="KCW66708.1"/>
    <property type="molecule type" value="Genomic_DNA"/>
</dbReference>
<evidence type="ECO:0000259" key="6">
    <source>
        <dbReference type="PROSITE" id="PS50918"/>
    </source>
</evidence>
<dbReference type="PANTHER" id="PTHR32263">
    <property type="entry name" value="INACTIVE POLY [ADP-RIBOSE] POLYMERASE SRO4-RELATED"/>
    <property type="match status" value="1"/>
</dbReference>
<dbReference type="Pfam" id="PF12174">
    <property type="entry name" value="RST"/>
    <property type="match status" value="1"/>
</dbReference>
<evidence type="ECO:0000256" key="5">
    <source>
        <dbReference type="SAM" id="MobiDB-lite"/>
    </source>
</evidence>
<protein>
    <submittedName>
        <fullName evidence="9">Uncharacterized protein</fullName>
    </submittedName>
</protein>
<evidence type="ECO:0000256" key="1">
    <source>
        <dbReference type="ARBA" id="ARBA00004123"/>
    </source>
</evidence>
<dbReference type="STRING" id="71139.A0A059BKS5"/>
<dbReference type="GO" id="GO:0005634">
    <property type="term" value="C:nucleus"/>
    <property type="evidence" value="ECO:0007669"/>
    <property type="project" value="UniProtKB-SubCell"/>
</dbReference>
<feature type="compositionally biased region" description="Low complexity" evidence="5">
    <location>
        <begin position="11"/>
        <end position="20"/>
    </location>
</feature>
<dbReference type="PROSITE" id="PS51059">
    <property type="entry name" value="PARP_CATALYTIC"/>
    <property type="match status" value="1"/>
</dbReference>
<keyword evidence="4" id="KW-0539">Nucleus</keyword>
<dbReference type="OMA" id="IANMHIL"/>
<feature type="domain" description="RST" evidence="8">
    <location>
        <begin position="409"/>
        <end position="478"/>
    </location>
</feature>
<feature type="domain" description="WWE" evidence="6">
    <location>
        <begin position="62"/>
        <end position="137"/>
    </location>
</feature>
<dbReference type="SUPFAM" id="SSF56399">
    <property type="entry name" value="ADP-ribosylation"/>
    <property type="match status" value="1"/>
</dbReference>
<dbReference type="AlphaFoldDB" id="A0A059BKS5"/>
<evidence type="ECO:0000256" key="2">
    <source>
        <dbReference type="ARBA" id="ARBA00022473"/>
    </source>
</evidence>
<dbReference type="OrthoDB" id="6133115at2759"/>
<dbReference type="Gramene" id="KCW66708">
    <property type="protein sequence ID" value="KCW66708"/>
    <property type="gene ID" value="EUGRSUZ_F00472"/>
</dbReference>
<dbReference type="eggNOG" id="ENOG502QSEQ">
    <property type="taxonomic scope" value="Eukaryota"/>
</dbReference>
<feature type="region of interest" description="Disordered" evidence="5">
    <location>
        <begin position="1"/>
        <end position="34"/>
    </location>
</feature>
<dbReference type="GO" id="GO:0003950">
    <property type="term" value="F:NAD+ poly-ADP-ribosyltransferase activity"/>
    <property type="evidence" value="ECO:0007669"/>
    <property type="project" value="InterPro"/>
</dbReference>
<evidence type="ECO:0000259" key="7">
    <source>
        <dbReference type="PROSITE" id="PS51059"/>
    </source>
</evidence>
<dbReference type="PROSITE" id="PS50918">
    <property type="entry name" value="WWE"/>
    <property type="match status" value="1"/>
</dbReference>
<keyword evidence="2" id="KW-0217">Developmental protein</keyword>
<gene>
    <name evidence="9" type="ORF">EUGRSUZ_F00472</name>
</gene>
<keyword evidence="3" id="KW-0346">Stress response</keyword>
<accession>A0A059BKS5</accession>
<organism evidence="9">
    <name type="scientific">Eucalyptus grandis</name>
    <name type="common">Flooded gum</name>
    <dbReference type="NCBI Taxonomy" id="71139"/>
    <lineage>
        <taxon>Eukaryota</taxon>
        <taxon>Viridiplantae</taxon>
        <taxon>Streptophyta</taxon>
        <taxon>Embryophyta</taxon>
        <taxon>Tracheophyta</taxon>
        <taxon>Spermatophyta</taxon>
        <taxon>Magnoliopsida</taxon>
        <taxon>eudicotyledons</taxon>
        <taxon>Gunneridae</taxon>
        <taxon>Pentapetalae</taxon>
        <taxon>rosids</taxon>
        <taxon>malvids</taxon>
        <taxon>Myrtales</taxon>
        <taxon>Myrtaceae</taxon>
        <taxon>Myrtoideae</taxon>
        <taxon>Eucalypteae</taxon>
        <taxon>Eucalyptus</taxon>
    </lineage>
</organism>
<evidence type="ECO:0000259" key="8">
    <source>
        <dbReference type="PROSITE" id="PS51879"/>
    </source>
</evidence>
<evidence type="ECO:0000313" key="9">
    <source>
        <dbReference type="EMBL" id="KCW66708.1"/>
    </source>
</evidence>
<reference evidence="9" key="1">
    <citation type="submission" date="2013-07" db="EMBL/GenBank/DDBJ databases">
        <title>The genome of Eucalyptus grandis.</title>
        <authorList>
            <person name="Schmutz J."/>
            <person name="Hayes R."/>
            <person name="Myburg A."/>
            <person name="Tuskan G."/>
            <person name="Grattapaglia D."/>
            <person name="Rokhsar D.S."/>
        </authorList>
    </citation>
    <scope>NUCLEOTIDE SEQUENCE</scope>
    <source>
        <tissue evidence="9">Leaf extractions</tissue>
    </source>
</reference>
<dbReference type="InterPro" id="IPR057823">
    <property type="entry name" value="WWE_RCD1"/>
</dbReference>
<comment type="subcellular location">
    <subcellularLocation>
        <location evidence="1">Nucleus</location>
    </subcellularLocation>
</comment>
<dbReference type="Gene3D" id="3.90.228.10">
    <property type="match status" value="1"/>
</dbReference>
<dbReference type="KEGG" id="egr:104448063"/>
<sequence>MASNAVKIRNGSGRDLAGSSSRGGGGGGGGAGAVVGARRSALGRTPEVRGDRSGPVAQLLVDNRHNFARSAAPARLMYYRGGSWLDFPGRVVDSLRPGFEERMPVVDETVDGARYLFDFLRMLQIDFETGNSRSIAWIDENGKCFFPRNFIGERFEDDSAVGEGVGEKSAKRKREKIEVVGGEKEEQEVSSSDKREDVSKRPCLAVNNVGRPSARWPNARLLGEGDTAYSQIKNFFLSGLKNVDPDATITAIHQCTRTTPIERARYEVFMRQVDITRTARGTSNTVYAWHGTSAKGLSIILAHGFGVPFEVPKPESYGVGVHFSPVGLPQLCAMDSEADDNGEKHVVLCRVILGSAEKVDLGSNQSHPSNVDFDTGADDPNNPKHYVVWFSSVNTHVLPECVVSFKASNNVKCVKNSICELISKMKSALPPAKVQEVENLYSVFRAGKLVKDSFVKQFRSITGDDALLSAIREIRGSG</sequence>
<dbReference type="Pfam" id="PF23467">
    <property type="entry name" value="WWE_5"/>
    <property type="match status" value="1"/>
</dbReference>
<dbReference type="InParanoid" id="A0A059BKS5"/>
<dbReference type="InterPro" id="IPR044964">
    <property type="entry name" value="RCD1/SRO1-5"/>
</dbReference>
<proteinExistence type="predicted"/>
<name>A0A059BKS5_EUCGR</name>
<dbReference type="InterPro" id="IPR022003">
    <property type="entry name" value="RST"/>
</dbReference>
<dbReference type="InterPro" id="IPR012317">
    <property type="entry name" value="Poly(ADP-ribose)pol_cat_dom"/>
</dbReference>
<evidence type="ECO:0000256" key="3">
    <source>
        <dbReference type="ARBA" id="ARBA00023016"/>
    </source>
</evidence>
<evidence type="ECO:0000256" key="4">
    <source>
        <dbReference type="ARBA" id="ARBA00023242"/>
    </source>
</evidence>
<dbReference type="PROSITE" id="PS51879">
    <property type="entry name" value="RST"/>
    <property type="match status" value="1"/>
</dbReference>
<dbReference type="PANTHER" id="PTHR32263:SF19">
    <property type="entry name" value="OS03G0230300 PROTEIN"/>
    <property type="match status" value="1"/>
</dbReference>
<feature type="compositionally biased region" description="Gly residues" evidence="5">
    <location>
        <begin position="21"/>
        <end position="33"/>
    </location>
</feature>
<feature type="domain" description="PARP catalytic" evidence="7">
    <location>
        <begin position="212"/>
        <end position="427"/>
    </location>
</feature>
<dbReference type="InterPro" id="IPR004170">
    <property type="entry name" value="WWE_dom"/>
</dbReference>